<accession>A0A0B4X531</accession>
<dbReference type="Proteomes" id="UP000031368">
    <property type="component" value="Chromosome"/>
</dbReference>
<dbReference type="AlphaFoldDB" id="A0A0B4X531"/>
<evidence type="ECO:0000313" key="2">
    <source>
        <dbReference type="Proteomes" id="UP000031368"/>
    </source>
</evidence>
<sequence>MAPTAAQAEMENLLEMRLLPRGGHPARATDPDEATPLSRHLQHLLNNQAVSAFI</sequence>
<keyword evidence="2" id="KW-1185">Reference proteome</keyword>
<dbReference type="HOGENOM" id="CLU_3047274_0_0_5"/>
<protein>
    <submittedName>
        <fullName evidence="1">Uncharacterized protein</fullName>
    </submittedName>
</protein>
<evidence type="ECO:0000313" key="1">
    <source>
        <dbReference type="EMBL" id="AJD41617.1"/>
    </source>
</evidence>
<dbReference type="EMBL" id="CP006877">
    <property type="protein sequence ID" value="AJD41617.1"/>
    <property type="molecule type" value="Genomic_DNA"/>
</dbReference>
<dbReference type="KEGG" id="rga:RGR602_CH02291"/>
<proteinExistence type="predicted"/>
<organism evidence="1 2">
    <name type="scientific">Rhizobium gallicum bv. gallicum R602sp</name>
    <dbReference type="NCBI Taxonomy" id="1041138"/>
    <lineage>
        <taxon>Bacteria</taxon>
        <taxon>Pseudomonadati</taxon>
        <taxon>Pseudomonadota</taxon>
        <taxon>Alphaproteobacteria</taxon>
        <taxon>Hyphomicrobiales</taxon>
        <taxon>Rhizobiaceae</taxon>
        <taxon>Rhizobium/Agrobacterium group</taxon>
        <taxon>Rhizobium</taxon>
    </lineage>
</organism>
<gene>
    <name evidence="1" type="ORF">RGR602_CH02291</name>
</gene>
<name>A0A0B4X531_9HYPH</name>
<reference evidence="1 2" key="1">
    <citation type="submission" date="2013-11" db="EMBL/GenBank/DDBJ databases">
        <title>Complete genome sequence of Rhizobium gallicum bv. gallicum R602.</title>
        <authorList>
            <person name="Bustos P."/>
            <person name="Santamaria R.I."/>
            <person name="Lozano L."/>
            <person name="Acosta J.L."/>
            <person name="Ormeno-Orrillo E."/>
            <person name="Rogel M.A."/>
            <person name="Romero D."/>
            <person name="Cevallos M.A."/>
            <person name="Martinez-Romero E."/>
            <person name="Gonzalez V."/>
        </authorList>
    </citation>
    <scope>NUCLEOTIDE SEQUENCE [LARGE SCALE GENOMIC DNA]</scope>
    <source>
        <strain evidence="1 2">R602</strain>
    </source>
</reference>